<name>A0A174HPX2_9ACTN</name>
<dbReference type="Gene3D" id="3.40.50.300">
    <property type="entry name" value="P-loop containing nucleotide triphosphate hydrolases"/>
    <property type="match status" value="1"/>
</dbReference>
<dbReference type="SUPFAM" id="SSF52540">
    <property type="entry name" value="P-loop containing nucleoside triphosphate hydrolases"/>
    <property type="match status" value="1"/>
</dbReference>
<reference evidence="1 2" key="1">
    <citation type="submission" date="2015-09" db="EMBL/GenBank/DDBJ databases">
        <authorList>
            <consortium name="Pathogen Informatics"/>
        </authorList>
    </citation>
    <scope>NUCLEOTIDE SEQUENCE [LARGE SCALE GENOMIC DNA]</scope>
    <source>
        <strain evidence="1 2">2789STDY5834902</strain>
    </source>
</reference>
<evidence type="ECO:0000313" key="2">
    <source>
        <dbReference type="Proteomes" id="UP000095454"/>
    </source>
</evidence>
<dbReference type="RefSeq" id="WP_055249956.1">
    <property type="nucleotide sequence ID" value="NZ_CABIXX010000001.1"/>
</dbReference>
<proteinExistence type="predicted"/>
<organism evidence="1 2">
    <name type="scientific">Collinsella aerofaciens</name>
    <dbReference type="NCBI Taxonomy" id="74426"/>
    <lineage>
        <taxon>Bacteria</taxon>
        <taxon>Bacillati</taxon>
        <taxon>Actinomycetota</taxon>
        <taxon>Coriobacteriia</taxon>
        <taxon>Coriobacteriales</taxon>
        <taxon>Coriobacteriaceae</taxon>
        <taxon>Collinsella</taxon>
    </lineage>
</organism>
<gene>
    <name evidence="1" type="ORF">ERS852514_00006</name>
</gene>
<dbReference type="AlphaFoldDB" id="A0A174HPX2"/>
<dbReference type="Proteomes" id="UP000095454">
    <property type="component" value="Unassembled WGS sequence"/>
</dbReference>
<sequence length="333" mass="37832">MKGTHTVVVERAKVKYTLTFKRNISFIRGNSGTGKTTLISMIRDYNDRGPESGVALSCDVPCETLSGRRWERELSIIEDSIVFLDEGNEFIYSKDFAKAVNGSSNYFVLISRRDANELPYSVDEILKLVNTTSKTINGRKSDRRFYSVTKPLYDHTASMLYQDLNVGFEVPDAVVVEDSKSGYQFYDALCNRLGIPCYTATGVANLKRTIHECPEQNILAIGDGAAFGPYIEKVLGQRVYKNVRLFLPESFEWTLLQSGLIPSNDILKILEDPSSYIESRDYLSWERFFTDVLIKYSADTRYAYRKVKLNEQYLRPQAMNAVANVLPECLKAD</sequence>
<dbReference type="EMBL" id="CZAQ01000001">
    <property type="protein sequence ID" value="CUO76954.1"/>
    <property type="molecule type" value="Genomic_DNA"/>
</dbReference>
<dbReference type="InterPro" id="IPR027417">
    <property type="entry name" value="P-loop_NTPase"/>
</dbReference>
<protein>
    <submittedName>
        <fullName evidence="1">Uncharacterized protein</fullName>
    </submittedName>
</protein>
<accession>A0A174HPX2</accession>
<evidence type="ECO:0000313" key="1">
    <source>
        <dbReference type="EMBL" id="CUO76954.1"/>
    </source>
</evidence>